<sequence length="222" mass="24278">MAEHEALPWQPYPELSDNARIERAQTFLAEIATRRSCRAFSDRPVPREVIEAALRAAGSAPSGANRQPWHFCAIAGAEAKATIRVAAEEEERHFYAGRAPGAWLDAVRPLGTHADKPFLETAPWLIAVFARRLADDEAVPRNYYVTESVGIATGILLATLHAAGIATLVHTPRPMRFLNRVCRRPEGEKALMLIVAGHPAAEAMTPAAGSMKKPLEEISSWL</sequence>
<proteinExistence type="predicted"/>
<accession>A0A7X5UWJ8</accession>
<keyword evidence="6" id="KW-1185">Reference proteome</keyword>
<organism evidence="5 6">
    <name type="scientific">Sphingomonas leidyi</name>
    <dbReference type="NCBI Taxonomy" id="68569"/>
    <lineage>
        <taxon>Bacteria</taxon>
        <taxon>Pseudomonadati</taxon>
        <taxon>Pseudomonadota</taxon>
        <taxon>Alphaproteobacteria</taxon>
        <taxon>Sphingomonadales</taxon>
        <taxon>Sphingomonadaceae</taxon>
        <taxon>Sphingomonas</taxon>
    </lineage>
</organism>
<dbReference type="InterPro" id="IPR029479">
    <property type="entry name" value="Nitroreductase"/>
</dbReference>
<dbReference type="RefSeq" id="WP_167297992.1">
    <property type="nucleotide sequence ID" value="NZ_JAASQV010000001.1"/>
</dbReference>
<name>A0A7X5UWJ8_9SPHN</name>
<gene>
    <name evidence="5" type="ORF">FHR20_000404</name>
</gene>
<comment type="caution">
    <text evidence="5">The sequence shown here is derived from an EMBL/GenBank/DDBJ whole genome shotgun (WGS) entry which is preliminary data.</text>
</comment>
<keyword evidence="2" id="KW-0288">FMN</keyword>
<dbReference type="CDD" id="cd02144">
    <property type="entry name" value="iodotyrosine_dehalogenase"/>
    <property type="match status" value="1"/>
</dbReference>
<keyword evidence="3" id="KW-0560">Oxidoreductase</keyword>
<dbReference type="Gene3D" id="3.40.109.10">
    <property type="entry name" value="NADH Oxidase"/>
    <property type="match status" value="1"/>
</dbReference>
<evidence type="ECO:0000256" key="3">
    <source>
        <dbReference type="ARBA" id="ARBA00023002"/>
    </source>
</evidence>
<dbReference type="PANTHER" id="PTHR23026:SF90">
    <property type="entry name" value="IODOTYROSINE DEIODINASE 1"/>
    <property type="match status" value="1"/>
</dbReference>
<dbReference type="Pfam" id="PF00881">
    <property type="entry name" value="Nitroreductase"/>
    <property type="match status" value="1"/>
</dbReference>
<evidence type="ECO:0000256" key="1">
    <source>
        <dbReference type="ARBA" id="ARBA00022630"/>
    </source>
</evidence>
<protein>
    <submittedName>
        <fullName evidence="5">Nitroreductase</fullName>
    </submittedName>
</protein>
<feature type="domain" description="Nitroreductase" evidence="4">
    <location>
        <begin position="31"/>
        <end position="198"/>
    </location>
</feature>
<evidence type="ECO:0000259" key="4">
    <source>
        <dbReference type="Pfam" id="PF00881"/>
    </source>
</evidence>
<dbReference type="AlphaFoldDB" id="A0A7X5UWJ8"/>
<evidence type="ECO:0000313" key="6">
    <source>
        <dbReference type="Proteomes" id="UP000564677"/>
    </source>
</evidence>
<dbReference type="InterPro" id="IPR000415">
    <property type="entry name" value="Nitroreductase-like"/>
</dbReference>
<reference evidence="5 6" key="1">
    <citation type="submission" date="2020-03" db="EMBL/GenBank/DDBJ databases">
        <title>Genomic Encyclopedia of Type Strains, Phase IV (KMG-IV): sequencing the most valuable type-strain genomes for metagenomic binning, comparative biology and taxonomic classification.</title>
        <authorList>
            <person name="Goeker M."/>
        </authorList>
    </citation>
    <scope>NUCLEOTIDE SEQUENCE [LARGE SCALE GENOMIC DNA]</scope>
    <source>
        <strain evidence="5 6">DSM 4733</strain>
    </source>
</reference>
<dbReference type="SUPFAM" id="SSF55469">
    <property type="entry name" value="FMN-dependent nitroreductase-like"/>
    <property type="match status" value="1"/>
</dbReference>
<keyword evidence="1" id="KW-0285">Flavoprotein</keyword>
<evidence type="ECO:0000256" key="2">
    <source>
        <dbReference type="ARBA" id="ARBA00022643"/>
    </source>
</evidence>
<dbReference type="EMBL" id="JAASQV010000001">
    <property type="protein sequence ID" value="NIJ63473.1"/>
    <property type="molecule type" value="Genomic_DNA"/>
</dbReference>
<evidence type="ECO:0000313" key="5">
    <source>
        <dbReference type="EMBL" id="NIJ63473.1"/>
    </source>
</evidence>
<dbReference type="GO" id="GO:0016491">
    <property type="term" value="F:oxidoreductase activity"/>
    <property type="evidence" value="ECO:0007669"/>
    <property type="project" value="UniProtKB-KW"/>
</dbReference>
<dbReference type="Proteomes" id="UP000564677">
    <property type="component" value="Unassembled WGS sequence"/>
</dbReference>
<dbReference type="InterPro" id="IPR050627">
    <property type="entry name" value="Nitroreductase/BluB"/>
</dbReference>
<dbReference type="PANTHER" id="PTHR23026">
    <property type="entry name" value="NADPH NITROREDUCTASE"/>
    <property type="match status" value="1"/>
</dbReference>